<gene>
    <name evidence="6" type="ORF">MXMO3_03347</name>
</gene>
<evidence type="ECO:0000313" key="7">
    <source>
        <dbReference type="Proteomes" id="UP000258927"/>
    </source>
</evidence>
<dbReference type="STRING" id="1122213.GCA_000423365_01110"/>
<feature type="transmembrane region" description="Helical" evidence="4">
    <location>
        <begin position="34"/>
        <end position="56"/>
    </location>
</feature>
<evidence type="ECO:0000256" key="2">
    <source>
        <dbReference type="ARBA" id="ARBA00023125"/>
    </source>
</evidence>
<dbReference type="PROSITE" id="PS50043">
    <property type="entry name" value="HTH_LUXR_2"/>
    <property type="match status" value="1"/>
</dbReference>
<evidence type="ECO:0000259" key="5">
    <source>
        <dbReference type="PROSITE" id="PS50043"/>
    </source>
</evidence>
<feature type="domain" description="HTH luxR-type" evidence="5">
    <location>
        <begin position="73"/>
        <end position="138"/>
    </location>
</feature>
<dbReference type="InterPro" id="IPR016032">
    <property type="entry name" value="Sig_transdc_resp-reg_C-effctor"/>
</dbReference>
<accession>A0A2R4MIL1</accession>
<dbReference type="SMART" id="SM00421">
    <property type="entry name" value="HTH_LUXR"/>
    <property type="match status" value="1"/>
</dbReference>
<reference evidence="6 7" key="1">
    <citation type="submission" date="2017-05" db="EMBL/GenBank/DDBJ databases">
        <title>Genome Analysis of Maritalea myrionectae HL2708#5.</title>
        <authorList>
            <consortium name="Cotde Inc.-PKNU"/>
            <person name="Jang D."/>
            <person name="Oh H.-M."/>
        </authorList>
    </citation>
    <scope>NUCLEOTIDE SEQUENCE [LARGE SCALE GENOMIC DNA]</scope>
    <source>
        <strain evidence="6 7">HL2708#5</strain>
    </source>
</reference>
<dbReference type="GO" id="GO:0006355">
    <property type="term" value="P:regulation of DNA-templated transcription"/>
    <property type="evidence" value="ECO:0007669"/>
    <property type="project" value="InterPro"/>
</dbReference>
<keyword evidence="4" id="KW-0812">Transmembrane</keyword>
<dbReference type="Gene3D" id="1.10.10.10">
    <property type="entry name" value="Winged helix-like DNA-binding domain superfamily/Winged helix DNA-binding domain"/>
    <property type="match status" value="1"/>
</dbReference>
<dbReference type="KEGG" id="mmyr:MXMO3_03347"/>
<proteinExistence type="predicted"/>
<dbReference type="SUPFAM" id="SSF46894">
    <property type="entry name" value="C-terminal effector domain of the bipartite response regulators"/>
    <property type="match status" value="1"/>
</dbReference>
<name>A0A2R4MIL1_9HYPH</name>
<evidence type="ECO:0000256" key="3">
    <source>
        <dbReference type="ARBA" id="ARBA00023163"/>
    </source>
</evidence>
<keyword evidence="2" id="KW-0238">DNA-binding</keyword>
<dbReference type="EMBL" id="CP021330">
    <property type="protein sequence ID" value="AVX05852.1"/>
    <property type="molecule type" value="Genomic_DNA"/>
</dbReference>
<dbReference type="RefSeq" id="WP_117396611.1">
    <property type="nucleotide sequence ID" value="NZ_CP021330.1"/>
</dbReference>
<dbReference type="PROSITE" id="PS00622">
    <property type="entry name" value="HTH_LUXR_1"/>
    <property type="match status" value="1"/>
</dbReference>
<keyword evidence="1" id="KW-0805">Transcription regulation</keyword>
<dbReference type="AlphaFoldDB" id="A0A2R4MIL1"/>
<dbReference type="InterPro" id="IPR000792">
    <property type="entry name" value="Tscrpt_reg_LuxR_C"/>
</dbReference>
<organism evidence="6 7">
    <name type="scientific">Maritalea myrionectae</name>
    <dbReference type="NCBI Taxonomy" id="454601"/>
    <lineage>
        <taxon>Bacteria</taxon>
        <taxon>Pseudomonadati</taxon>
        <taxon>Pseudomonadota</taxon>
        <taxon>Alphaproteobacteria</taxon>
        <taxon>Hyphomicrobiales</taxon>
        <taxon>Devosiaceae</taxon>
        <taxon>Maritalea</taxon>
    </lineage>
</organism>
<protein>
    <submittedName>
        <fullName evidence="6">HTH-type transcriptional regulator MalT</fullName>
    </submittedName>
</protein>
<dbReference type="CDD" id="cd06170">
    <property type="entry name" value="LuxR_C_like"/>
    <property type="match status" value="1"/>
</dbReference>
<dbReference type="PANTHER" id="PTHR44688:SF16">
    <property type="entry name" value="DNA-BINDING TRANSCRIPTIONAL ACTIVATOR DEVR_DOSR"/>
    <property type="match status" value="1"/>
</dbReference>
<evidence type="ECO:0000256" key="4">
    <source>
        <dbReference type="SAM" id="Phobius"/>
    </source>
</evidence>
<dbReference type="Pfam" id="PF00196">
    <property type="entry name" value="GerE"/>
    <property type="match status" value="1"/>
</dbReference>
<dbReference type="GO" id="GO:0003677">
    <property type="term" value="F:DNA binding"/>
    <property type="evidence" value="ECO:0007669"/>
    <property type="project" value="UniProtKB-KW"/>
</dbReference>
<evidence type="ECO:0000313" key="6">
    <source>
        <dbReference type="EMBL" id="AVX05852.1"/>
    </source>
</evidence>
<dbReference type="InterPro" id="IPR036388">
    <property type="entry name" value="WH-like_DNA-bd_sf"/>
</dbReference>
<keyword evidence="4" id="KW-0472">Membrane</keyword>
<evidence type="ECO:0000256" key="1">
    <source>
        <dbReference type="ARBA" id="ARBA00023015"/>
    </source>
</evidence>
<keyword evidence="7" id="KW-1185">Reference proteome</keyword>
<dbReference type="Proteomes" id="UP000258927">
    <property type="component" value="Chromosome"/>
</dbReference>
<keyword evidence="4" id="KW-1133">Transmembrane helix</keyword>
<keyword evidence="3" id="KW-0804">Transcription</keyword>
<sequence length="141" mass="15664">MSGAIFRYGGLLALFLILLEFLRRNSYAYFWPGGLYPTLIALIFLVLGGVGMWLWARPKFGMMHPTAPVRDAQLIDAIGLTERETDVLIFLVHGYTNKQIAAQLKVAPSTIKTHVKNIFSKLDVANRTEAASEARALGLIE</sequence>
<dbReference type="PANTHER" id="PTHR44688">
    <property type="entry name" value="DNA-BINDING TRANSCRIPTIONAL ACTIVATOR DEVR_DOSR"/>
    <property type="match status" value="1"/>
</dbReference>
<dbReference type="PRINTS" id="PR00038">
    <property type="entry name" value="HTHLUXR"/>
</dbReference>